<reference evidence="2" key="1">
    <citation type="submission" date="2018-11" db="EMBL/GenBank/DDBJ databases">
        <authorList>
            <consortium name="Pathogen Informatics"/>
        </authorList>
    </citation>
    <scope>NUCLEOTIDE SEQUENCE</scope>
</reference>
<feature type="compositionally biased region" description="Basic and acidic residues" evidence="1">
    <location>
        <begin position="1"/>
        <end position="13"/>
    </location>
</feature>
<feature type="region of interest" description="Disordered" evidence="1">
    <location>
        <begin position="1"/>
        <end position="42"/>
    </location>
</feature>
<organism evidence="2 3">
    <name type="scientific">Protopolystoma xenopodis</name>
    <dbReference type="NCBI Taxonomy" id="117903"/>
    <lineage>
        <taxon>Eukaryota</taxon>
        <taxon>Metazoa</taxon>
        <taxon>Spiralia</taxon>
        <taxon>Lophotrochozoa</taxon>
        <taxon>Platyhelminthes</taxon>
        <taxon>Monogenea</taxon>
        <taxon>Polyopisthocotylea</taxon>
        <taxon>Polystomatidea</taxon>
        <taxon>Polystomatidae</taxon>
        <taxon>Protopolystoma</taxon>
    </lineage>
</organism>
<name>A0A448XAD3_9PLAT</name>
<dbReference type="EMBL" id="CAAALY010132021">
    <property type="protein sequence ID" value="VEL32248.1"/>
    <property type="molecule type" value="Genomic_DNA"/>
</dbReference>
<sequence>MVSGSDDNRDMTRESSAQSHRAGRTMSRGLIRSVQPTKVQGKPAISVEANLRIPSTRLLKRNERYASNQHVLLLQ</sequence>
<protein>
    <submittedName>
        <fullName evidence="2">Uncharacterized protein</fullName>
    </submittedName>
</protein>
<accession>A0A448XAD3</accession>
<dbReference type="AlphaFoldDB" id="A0A448XAD3"/>
<dbReference type="Proteomes" id="UP000784294">
    <property type="component" value="Unassembled WGS sequence"/>
</dbReference>
<evidence type="ECO:0000313" key="2">
    <source>
        <dbReference type="EMBL" id="VEL32248.1"/>
    </source>
</evidence>
<gene>
    <name evidence="2" type="ORF">PXEA_LOCUS25688</name>
</gene>
<evidence type="ECO:0000313" key="3">
    <source>
        <dbReference type="Proteomes" id="UP000784294"/>
    </source>
</evidence>
<comment type="caution">
    <text evidence="2">The sequence shown here is derived from an EMBL/GenBank/DDBJ whole genome shotgun (WGS) entry which is preliminary data.</text>
</comment>
<proteinExistence type="predicted"/>
<keyword evidence="3" id="KW-1185">Reference proteome</keyword>
<evidence type="ECO:0000256" key="1">
    <source>
        <dbReference type="SAM" id="MobiDB-lite"/>
    </source>
</evidence>